<feature type="compositionally biased region" description="Polar residues" evidence="1">
    <location>
        <begin position="1"/>
        <end position="14"/>
    </location>
</feature>
<evidence type="ECO:0000313" key="3">
    <source>
        <dbReference type="Proteomes" id="UP000796880"/>
    </source>
</evidence>
<gene>
    <name evidence="2" type="ORF">FNV43_RR20957</name>
</gene>
<accession>A0A8K0DVC2</accession>
<organism evidence="2 3">
    <name type="scientific">Rhamnella rubrinervis</name>
    <dbReference type="NCBI Taxonomy" id="2594499"/>
    <lineage>
        <taxon>Eukaryota</taxon>
        <taxon>Viridiplantae</taxon>
        <taxon>Streptophyta</taxon>
        <taxon>Embryophyta</taxon>
        <taxon>Tracheophyta</taxon>
        <taxon>Spermatophyta</taxon>
        <taxon>Magnoliopsida</taxon>
        <taxon>eudicotyledons</taxon>
        <taxon>Gunneridae</taxon>
        <taxon>Pentapetalae</taxon>
        <taxon>rosids</taxon>
        <taxon>fabids</taxon>
        <taxon>Rosales</taxon>
        <taxon>Rhamnaceae</taxon>
        <taxon>rhamnoid group</taxon>
        <taxon>Rhamneae</taxon>
        <taxon>Rhamnella</taxon>
    </lineage>
</organism>
<feature type="region of interest" description="Disordered" evidence="1">
    <location>
        <begin position="97"/>
        <end position="129"/>
    </location>
</feature>
<protein>
    <submittedName>
        <fullName evidence="2">Uncharacterized protein</fullName>
    </submittedName>
</protein>
<feature type="region of interest" description="Disordered" evidence="1">
    <location>
        <begin position="1"/>
        <end position="67"/>
    </location>
</feature>
<name>A0A8K0DVC2_9ROSA</name>
<feature type="compositionally biased region" description="Basic and acidic residues" evidence="1">
    <location>
        <begin position="21"/>
        <end position="31"/>
    </location>
</feature>
<comment type="caution">
    <text evidence="2">The sequence shown here is derived from an EMBL/GenBank/DDBJ whole genome shotgun (WGS) entry which is preliminary data.</text>
</comment>
<evidence type="ECO:0000256" key="1">
    <source>
        <dbReference type="SAM" id="MobiDB-lite"/>
    </source>
</evidence>
<dbReference type="AlphaFoldDB" id="A0A8K0DVC2"/>
<keyword evidence="3" id="KW-1185">Reference proteome</keyword>
<dbReference type="EMBL" id="VOIH02000009">
    <property type="protein sequence ID" value="KAF3438197.1"/>
    <property type="molecule type" value="Genomic_DNA"/>
</dbReference>
<dbReference type="Proteomes" id="UP000796880">
    <property type="component" value="Unassembled WGS sequence"/>
</dbReference>
<proteinExistence type="predicted"/>
<feature type="region of interest" description="Disordered" evidence="1">
    <location>
        <begin position="155"/>
        <end position="175"/>
    </location>
</feature>
<evidence type="ECO:0000313" key="2">
    <source>
        <dbReference type="EMBL" id="KAF3438197.1"/>
    </source>
</evidence>
<reference evidence="2" key="1">
    <citation type="submission" date="2020-03" db="EMBL/GenBank/DDBJ databases">
        <title>A high-quality chromosome-level genome assembly of a woody plant with both climbing and erect habits, Rhamnella rubrinervis.</title>
        <authorList>
            <person name="Lu Z."/>
            <person name="Yang Y."/>
            <person name="Zhu X."/>
            <person name="Sun Y."/>
        </authorList>
    </citation>
    <scope>NUCLEOTIDE SEQUENCE</scope>
    <source>
        <strain evidence="2">BYM</strain>
        <tissue evidence="2">Leaf</tissue>
    </source>
</reference>
<sequence>MAKPSSQPTPIQSRPRSRHCRALEQDIKSRPPEMPQHAIPRLPKRADELQSKAPNQARKHPMSQDPSLARMQIHCRCHVRIRDLIGKHALKAMHVAAQHQRPTMVPPAAPEDNPQHPTSNVAPPPQLASPRYPKHIRDPKDQPTPYIAVASSRYAPPNIANHHRMRIPKPRTLGGSTAAEFLNSDGAATIDGGRDGGRA</sequence>